<feature type="transmembrane region" description="Helical" evidence="6">
    <location>
        <begin position="186"/>
        <end position="210"/>
    </location>
</feature>
<dbReference type="PROSITE" id="PS01221">
    <property type="entry name" value="PMP22_1"/>
    <property type="match status" value="1"/>
</dbReference>
<protein>
    <submittedName>
        <fullName evidence="7">Uncharacterized protein</fullName>
    </submittedName>
</protein>
<feature type="transmembrane region" description="Helical" evidence="6">
    <location>
        <begin position="143"/>
        <end position="166"/>
    </location>
</feature>
<sequence length="388" mass="42088">MILSALCATSGIIIGIMAFAQQPTFSRISRPFSAGIVFFASTLFVLLALGIYTGVTVSFLGRRFGDWRFSWSYILGWVAVLMTFFAGTGDKGQEGCGTFTLHLLTGYIHVTQSFSILAALWALVSVSFLVLSCIPSLSAPGRGPLISTITAFAAALSMLVAMAVYTSERWDQPRNPQIQTFFSWSFYLGWVSAIFLLCTGSLSLSAHCGGPRPGYETFLSGMGVKRSLQSGGILLSLLANVLMVLSTATNYWTRQHEGHSGLWQECNHRICSNIPCQTTLAVTAACMVLAAGFGVVGMMLGLWIRCHEGESRRGQTTIAFLFLGGLLLLTALISYTVKNAWKNNVFFSWSYFSGWLALPFSILAGVCFLLADMIMQSTDAISGFPVCL</sequence>
<feature type="transmembrane region" description="Helical" evidence="6">
    <location>
        <begin position="349"/>
        <end position="371"/>
    </location>
</feature>
<evidence type="ECO:0000256" key="5">
    <source>
        <dbReference type="ARBA" id="ARBA00023136"/>
    </source>
</evidence>
<organism evidence="7 8">
    <name type="scientific">Saguinus oedipus</name>
    <name type="common">Cotton-top tamarin</name>
    <name type="synonym">Oedipomidas oedipus</name>
    <dbReference type="NCBI Taxonomy" id="9490"/>
    <lineage>
        <taxon>Eukaryota</taxon>
        <taxon>Metazoa</taxon>
        <taxon>Chordata</taxon>
        <taxon>Craniata</taxon>
        <taxon>Vertebrata</taxon>
        <taxon>Euteleostomi</taxon>
        <taxon>Mammalia</taxon>
        <taxon>Eutheria</taxon>
        <taxon>Euarchontoglires</taxon>
        <taxon>Primates</taxon>
        <taxon>Haplorrhini</taxon>
        <taxon>Platyrrhini</taxon>
        <taxon>Cebidae</taxon>
        <taxon>Callitrichinae</taxon>
        <taxon>Saguinus</taxon>
    </lineage>
</organism>
<proteinExistence type="inferred from homology"/>
<evidence type="ECO:0000313" key="8">
    <source>
        <dbReference type="Proteomes" id="UP001266305"/>
    </source>
</evidence>
<dbReference type="InterPro" id="IPR004031">
    <property type="entry name" value="PMP22/EMP/MP20/Claudin"/>
</dbReference>
<feature type="transmembrane region" description="Helical" evidence="6">
    <location>
        <begin position="36"/>
        <end position="57"/>
    </location>
</feature>
<feature type="transmembrane region" description="Helical" evidence="6">
    <location>
        <begin position="282"/>
        <end position="304"/>
    </location>
</feature>
<comment type="caution">
    <text evidence="7">The sequence shown here is derived from an EMBL/GenBank/DDBJ whole genome shotgun (WGS) entry which is preliminary data.</text>
</comment>
<feature type="transmembrane region" description="Helical" evidence="6">
    <location>
        <begin position="107"/>
        <end position="131"/>
    </location>
</feature>
<evidence type="ECO:0000313" key="7">
    <source>
        <dbReference type="EMBL" id="KAK2089034.1"/>
    </source>
</evidence>
<keyword evidence="8" id="KW-1185">Reference proteome</keyword>
<dbReference type="PANTHER" id="PTHR10671:SF34">
    <property type="entry name" value="PROTEIN NKG7"/>
    <property type="match status" value="1"/>
</dbReference>
<feature type="transmembrane region" description="Helical" evidence="6">
    <location>
        <begin position="316"/>
        <end position="337"/>
    </location>
</feature>
<keyword evidence="4 6" id="KW-1133">Transmembrane helix</keyword>
<dbReference type="PRINTS" id="PR01457">
    <property type="entry name" value="LENSMEMPROT"/>
</dbReference>
<dbReference type="PANTHER" id="PTHR10671">
    <property type="entry name" value="EPITHELIAL MEMBRANE PROTEIN-RELATED"/>
    <property type="match status" value="1"/>
</dbReference>
<comment type="similarity">
    <text evidence="2">Belongs to the PMP-22/EMP/MP20 family.</text>
</comment>
<evidence type="ECO:0000256" key="4">
    <source>
        <dbReference type="ARBA" id="ARBA00022989"/>
    </source>
</evidence>
<dbReference type="Proteomes" id="UP001266305">
    <property type="component" value="Unassembled WGS sequence"/>
</dbReference>
<dbReference type="InterPro" id="IPR003935">
    <property type="entry name" value="LMIP"/>
</dbReference>
<keyword evidence="3 6" id="KW-0812">Transmembrane</keyword>
<evidence type="ECO:0000256" key="3">
    <source>
        <dbReference type="ARBA" id="ARBA00022692"/>
    </source>
</evidence>
<dbReference type="Pfam" id="PF00822">
    <property type="entry name" value="PMP22_Claudin"/>
    <property type="match status" value="3"/>
</dbReference>
<keyword evidence="5 6" id="KW-0472">Membrane</keyword>
<dbReference type="InterPro" id="IPR004032">
    <property type="entry name" value="PMP22_EMP_MP20"/>
</dbReference>
<comment type="subcellular location">
    <subcellularLocation>
        <location evidence="1">Membrane</location>
        <topology evidence="1">Multi-pass membrane protein</topology>
    </subcellularLocation>
</comment>
<feature type="transmembrane region" description="Helical" evidence="6">
    <location>
        <begin position="69"/>
        <end position="87"/>
    </location>
</feature>
<name>A0ABQ9TWT9_SAGOE</name>
<dbReference type="Gene3D" id="1.20.140.150">
    <property type="match status" value="3"/>
</dbReference>
<evidence type="ECO:0000256" key="6">
    <source>
        <dbReference type="SAM" id="Phobius"/>
    </source>
</evidence>
<feature type="transmembrane region" description="Helical" evidence="6">
    <location>
        <begin position="231"/>
        <end position="252"/>
    </location>
</feature>
<accession>A0ABQ9TWT9</accession>
<gene>
    <name evidence="7" type="ORF">P7K49_034941</name>
</gene>
<dbReference type="InterPro" id="IPR050579">
    <property type="entry name" value="PMP-22/EMP/MP20-like"/>
</dbReference>
<evidence type="ECO:0000256" key="2">
    <source>
        <dbReference type="ARBA" id="ARBA00006864"/>
    </source>
</evidence>
<reference evidence="7 8" key="1">
    <citation type="submission" date="2023-05" db="EMBL/GenBank/DDBJ databases">
        <title>B98-5 Cell Line De Novo Hybrid Assembly: An Optical Mapping Approach.</title>
        <authorList>
            <person name="Kananen K."/>
            <person name="Auerbach J.A."/>
            <person name="Kautto E."/>
            <person name="Blachly J.S."/>
        </authorList>
    </citation>
    <scope>NUCLEOTIDE SEQUENCE [LARGE SCALE GENOMIC DNA]</scope>
    <source>
        <strain evidence="7">B95-8</strain>
        <tissue evidence="7">Cell line</tissue>
    </source>
</reference>
<dbReference type="EMBL" id="JASSZA010000019">
    <property type="protein sequence ID" value="KAK2089034.1"/>
    <property type="molecule type" value="Genomic_DNA"/>
</dbReference>
<evidence type="ECO:0000256" key="1">
    <source>
        <dbReference type="ARBA" id="ARBA00004141"/>
    </source>
</evidence>